<accession>A0A8S5S2W6</accession>
<organism evidence="1">
    <name type="scientific">Siphoviridae sp. ctCIv11</name>
    <dbReference type="NCBI Taxonomy" id="2827806"/>
    <lineage>
        <taxon>Viruses</taxon>
        <taxon>Duplodnaviria</taxon>
        <taxon>Heunggongvirae</taxon>
        <taxon>Uroviricota</taxon>
        <taxon>Caudoviricetes</taxon>
    </lineage>
</organism>
<reference evidence="1" key="1">
    <citation type="journal article" date="2021" name="Proc. Natl. Acad. Sci. U.S.A.">
        <title>A Catalog of Tens of Thousands of Viruses from Human Metagenomes Reveals Hidden Associations with Chronic Diseases.</title>
        <authorList>
            <person name="Tisza M.J."/>
            <person name="Buck C.B."/>
        </authorList>
    </citation>
    <scope>NUCLEOTIDE SEQUENCE</scope>
    <source>
        <strain evidence="1">CtCIv11</strain>
    </source>
</reference>
<dbReference type="EMBL" id="BK032513">
    <property type="protein sequence ID" value="DAF45055.1"/>
    <property type="molecule type" value="Genomic_DNA"/>
</dbReference>
<evidence type="ECO:0000313" key="1">
    <source>
        <dbReference type="EMBL" id="DAF45055.1"/>
    </source>
</evidence>
<protein>
    <submittedName>
        <fullName evidence="1">Uncharacterized protein</fullName>
    </submittedName>
</protein>
<name>A0A8S5S2W6_9CAUD</name>
<proteinExistence type="predicted"/>
<sequence>MKNYSKEEISKIVSDCSDTILETNVQSFIDEALDIAKNGKSDNETIIEMFVLIYQKTQQNCCDTITEVLNKILND</sequence>